<sequence>QRDAAVVSPHPPFRSSRNCRPGHLVGRYRCGHSLQGGPSPQSPYQEGSSGLQAHRRRERTLRPPRFAGCFLGRPHGAFRAAEPGHTGGRRPWRRERLHCLEEDFHERAPLSPVHPVLGGCCRWSYRGRPAIRCPVGAEFRHRVAAST</sequence>
<protein>
    <submittedName>
        <fullName evidence="2">Uncharacterized protein</fullName>
    </submittedName>
</protein>
<feature type="non-terminal residue" evidence="2">
    <location>
        <position position="147"/>
    </location>
</feature>
<proteinExistence type="predicted"/>
<dbReference type="EMBL" id="CAJNJA010034926">
    <property type="protein sequence ID" value="CAE7700000.1"/>
    <property type="molecule type" value="Genomic_DNA"/>
</dbReference>
<evidence type="ECO:0000313" key="3">
    <source>
        <dbReference type="Proteomes" id="UP000601435"/>
    </source>
</evidence>
<evidence type="ECO:0000313" key="2">
    <source>
        <dbReference type="EMBL" id="CAE7700000.1"/>
    </source>
</evidence>
<feature type="region of interest" description="Disordered" evidence="1">
    <location>
        <begin position="1"/>
        <end position="20"/>
    </location>
</feature>
<keyword evidence="3" id="KW-1185">Reference proteome</keyword>
<dbReference type="Proteomes" id="UP000601435">
    <property type="component" value="Unassembled WGS sequence"/>
</dbReference>
<evidence type="ECO:0000256" key="1">
    <source>
        <dbReference type="SAM" id="MobiDB-lite"/>
    </source>
</evidence>
<reference evidence="2" key="1">
    <citation type="submission" date="2021-02" db="EMBL/GenBank/DDBJ databases">
        <authorList>
            <person name="Dougan E. K."/>
            <person name="Rhodes N."/>
            <person name="Thang M."/>
            <person name="Chan C."/>
        </authorList>
    </citation>
    <scope>NUCLEOTIDE SEQUENCE</scope>
</reference>
<name>A0A812X2K6_9DINO</name>
<dbReference type="AlphaFoldDB" id="A0A812X2K6"/>
<feature type="region of interest" description="Disordered" evidence="1">
    <location>
        <begin position="30"/>
        <end position="62"/>
    </location>
</feature>
<comment type="caution">
    <text evidence="2">The sequence shown here is derived from an EMBL/GenBank/DDBJ whole genome shotgun (WGS) entry which is preliminary data.</text>
</comment>
<feature type="compositionally biased region" description="Polar residues" evidence="1">
    <location>
        <begin position="36"/>
        <end position="51"/>
    </location>
</feature>
<feature type="non-terminal residue" evidence="2">
    <location>
        <position position="1"/>
    </location>
</feature>
<organism evidence="2 3">
    <name type="scientific">Symbiodinium necroappetens</name>
    <dbReference type="NCBI Taxonomy" id="1628268"/>
    <lineage>
        <taxon>Eukaryota</taxon>
        <taxon>Sar</taxon>
        <taxon>Alveolata</taxon>
        <taxon>Dinophyceae</taxon>
        <taxon>Suessiales</taxon>
        <taxon>Symbiodiniaceae</taxon>
        <taxon>Symbiodinium</taxon>
    </lineage>
</organism>
<accession>A0A812X2K6</accession>
<gene>
    <name evidence="2" type="ORF">SNEC2469_LOCUS20169</name>
</gene>